<dbReference type="PROSITE" id="PS51387">
    <property type="entry name" value="FAD_PCMH"/>
    <property type="match status" value="1"/>
</dbReference>
<dbReference type="OrthoDB" id="7786253at2759"/>
<evidence type="ECO:0000256" key="4">
    <source>
        <dbReference type="ARBA" id="ARBA00022630"/>
    </source>
</evidence>
<dbReference type="GO" id="GO:0071949">
    <property type="term" value="F:FAD binding"/>
    <property type="evidence" value="ECO:0007669"/>
    <property type="project" value="InterPro"/>
</dbReference>
<dbReference type="PANTHER" id="PTHR11748">
    <property type="entry name" value="D-LACTATE DEHYDROGENASE"/>
    <property type="match status" value="1"/>
</dbReference>
<comment type="subcellular location">
    <subcellularLocation>
        <location evidence="2">Mitochondrion</location>
    </subcellularLocation>
</comment>
<dbReference type="InterPro" id="IPR016171">
    <property type="entry name" value="Vanillyl_alc_oxidase_C-sub2"/>
</dbReference>
<evidence type="ECO:0000256" key="3">
    <source>
        <dbReference type="ARBA" id="ARBA00008000"/>
    </source>
</evidence>
<dbReference type="SUPFAM" id="SSF55103">
    <property type="entry name" value="FAD-linked oxidases, C-terminal domain"/>
    <property type="match status" value="1"/>
</dbReference>
<keyword evidence="8" id="KW-0496">Mitochondrion</keyword>
<keyword evidence="6" id="KW-0809">Transit peptide</keyword>
<comment type="cofactor">
    <cofactor evidence="1">
        <name>FAD</name>
        <dbReference type="ChEBI" id="CHEBI:57692"/>
    </cofactor>
</comment>
<name>A0A5N5QWJ4_9AGAM</name>
<evidence type="ECO:0000313" key="13">
    <source>
        <dbReference type="Proteomes" id="UP000383932"/>
    </source>
</evidence>
<evidence type="ECO:0000256" key="2">
    <source>
        <dbReference type="ARBA" id="ARBA00004173"/>
    </source>
</evidence>
<dbReference type="InterPro" id="IPR036318">
    <property type="entry name" value="FAD-bd_PCMH-like_sf"/>
</dbReference>
<dbReference type="InterPro" id="IPR004113">
    <property type="entry name" value="FAD-bd_oxidored_4_C"/>
</dbReference>
<reference evidence="12 13" key="1">
    <citation type="journal article" date="2019" name="Fungal Biol. Biotechnol.">
        <title>Draft genome sequence of fastidious pathogen Ceratobasidium theobromae, which causes vascular-streak dieback in Theobroma cacao.</title>
        <authorList>
            <person name="Ali S.S."/>
            <person name="Asman A."/>
            <person name="Shao J."/>
            <person name="Firmansyah A.P."/>
            <person name="Susilo A.W."/>
            <person name="Rosmana A."/>
            <person name="McMahon P."/>
            <person name="Junaid M."/>
            <person name="Guest D."/>
            <person name="Kheng T.Y."/>
            <person name="Meinhardt L.W."/>
            <person name="Bailey B.A."/>
        </authorList>
    </citation>
    <scope>NUCLEOTIDE SEQUENCE [LARGE SCALE GENOMIC DNA]</scope>
    <source>
        <strain evidence="12 13">CT2</strain>
    </source>
</reference>
<evidence type="ECO:0000256" key="9">
    <source>
        <dbReference type="ARBA" id="ARBA00038897"/>
    </source>
</evidence>
<dbReference type="Gene3D" id="1.10.45.10">
    <property type="entry name" value="Vanillyl-alcohol Oxidase, Chain A, domain 4"/>
    <property type="match status" value="1"/>
</dbReference>
<dbReference type="GO" id="GO:0005739">
    <property type="term" value="C:mitochondrion"/>
    <property type="evidence" value="ECO:0007669"/>
    <property type="project" value="UniProtKB-SubCell"/>
</dbReference>
<evidence type="ECO:0000256" key="8">
    <source>
        <dbReference type="ARBA" id="ARBA00023128"/>
    </source>
</evidence>
<evidence type="ECO:0000313" key="12">
    <source>
        <dbReference type="EMBL" id="KAB5596120.1"/>
    </source>
</evidence>
<feature type="domain" description="FAD-binding PCMH-type" evidence="11">
    <location>
        <begin position="125"/>
        <end position="307"/>
    </location>
</feature>
<keyword evidence="7" id="KW-0560">Oxidoreductase</keyword>
<dbReference type="FunFam" id="3.30.465.10:FF:000014">
    <property type="entry name" value="D-lactate dehydrogenase (Cytochrome), putative"/>
    <property type="match status" value="1"/>
</dbReference>
<dbReference type="GO" id="GO:0008720">
    <property type="term" value="F:D-lactate dehydrogenase (NAD+) activity"/>
    <property type="evidence" value="ECO:0007669"/>
    <property type="project" value="TreeGrafter"/>
</dbReference>
<dbReference type="Proteomes" id="UP000383932">
    <property type="component" value="Unassembled WGS sequence"/>
</dbReference>
<dbReference type="Pfam" id="PF02913">
    <property type="entry name" value="FAD-oxidase_C"/>
    <property type="match status" value="1"/>
</dbReference>
<gene>
    <name evidence="12" type="ORF">CTheo_392</name>
</gene>
<comment type="catalytic activity">
    <reaction evidence="10">
        <text>(R)-lactate + 2 Fe(III)-[cytochrome c] = 2 Fe(II)-[cytochrome c] + pyruvate + 2 H(+)</text>
        <dbReference type="Rhea" id="RHEA:13521"/>
        <dbReference type="Rhea" id="RHEA-COMP:10350"/>
        <dbReference type="Rhea" id="RHEA-COMP:14399"/>
        <dbReference type="ChEBI" id="CHEBI:15361"/>
        <dbReference type="ChEBI" id="CHEBI:15378"/>
        <dbReference type="ChEBI" id="CHEBI:16004"/>
        <dbReference type="ChEBI" id="CHEBI:29033"/>
        <dbReference type="ChEBI" id="CHEBI:29034"/>
        <dbReference type="EC" id="1.1.2.4"/>
    </reaction>
</comment>
<evidence type="ECO:0000256" key="5">
    <source>
        <dbReference type="ARBA" id="ARBA00022827"/>
    </source>
</evidence>
<dbReference type="SUPFAM" id="SSF56176">
    <property type="entry name" value="FAD-binding/transporter-associated domain-like"/>
    <property type="match status" value="1"/>
</dbReference>
<evidence type="ECO:0000259" key="11">
    <source>
        <dbReference type="PROSITE" id="PS51387"/>
    </source>
</evidence>
<sequence length="558" mass="59923">MHRSPRLLSSALSRRLVQRPFKGLNFNSSLGRRSLSSATHVQPTSPGAFGFGILITAVASGLAGYYYATQANSGAKTYDALVAPKYASKVEIQQAVRELEGVFPPGGVSTNPDVLKQHGFSENSYHPSAPHSVVVFAHSTDDVVKVVKIAKKYLIPVTAFSGGTSLEGAQTPSVGGICIDMSGMDAILHINEADSDMIVQAGVRWEDINSTLGGKGIPLFFPLDPGPGATIGGMIGTGCSGTNAVRYGTAKAEWFLNVTAVLPSGEVIKTRRRARKSSAGFDTTKLFIGAEGTLGIVTEATLRLAPKLPTTVATVAFPDVRKAVDAVAEIINKGVPVQCVELLDDHMMAAINKAGLADRKYPEMDSLFFKFQGSNESQREASTTVKKIVEKHGGKSFQAARDAKEAQDLWQNRKYALWSTMALYPGSRVWTTDVAVPVSRLPELVLQTKQDMADSGLKSTIVGHVGDGNFHALIIIRNEEELEPVRDAVHRLVHRALALDGTCTGEHGVGIGKKEYLVEELGPGTVELMRTVKRAIDPHNIFNPGKLYPDINTTANKH</sequence>
<evidence type="ECO:0000256" key="10">
    <source>
        <dbReference type="ARBA" id="ARBA00051436"/>
    </source>
</evidence>
<evidence type="ECO:0000256" key="7">
    <source>
        <dbReference type="ARBA" id="ARBA00023002"/>
    </source>
</evidence>
<dbReference type="InterPro" id="IPR016166">
    <property type="entry name" value="FAD-bd_PCMH"/>
</dbReference>
<dbReference type="EC" id="1.1.2.4" evidence="9"/>
<dbReference type="AlphaFoldDB" id="A0A5N5QWJ4"/>
<dbReference type="FunFam" id="3.30.70.2740:FF:000001">
    <property type="entry name" value="D-lactate dehydrogenase mitochondrial"/>
    <property type="match status" value="1"/>
</dbReference>
<evidence type="ECO:0000256" key="1">
    <source>
        <dbReference type="ARBA" id="ARBA00001974"/>
    </source>
</evidence>
<dbReference type="FunFam" id="1.10.45.10:FF:000001">
    <property type="entry name" value="D-lactate dehydrogenase mitochondrial"/>
    <property type="match status" value="1"/>
</dbReference>
<dbReference type="GO" id="GO:0004458">
    <property type="term" value="F:D-lactate dehydrogenase (cytochrome) activity"/>
    <property type="evidence" value="ECO:0007669"/>
    <property type="project" value="UniProtKB-EC"/>
</dbReference>
<dbReference type="EMBL" id="SSOP01000003">
    <property type="protein sequence ID" value="KAB5596120.1"/>
    <property type="molecule type" value="Genomic_DNA"/>
</dbReference>
<accession>A0A5N5QWJ4</accession>
<evidence type="ECO:0000256" key="6">
    <source>
        <dbReference type="ARBA" id="ARBA00022946"/>
    </source>
</evidence>
<keyword evidence="4" id="KW-0285">Flavoprotein</keyword>
<dbReference type="Gene3D" id="3.30.465.10">
    <property type="match status" value="1"/>
</dbReference>
<organism evidence="12 13">
    <name type="scientific">Ceratobasidium theobromae</name>
    <dbReference type="NCBI Taxonomy" id="1582974"/>
    <lineage>
        <taxon>Eukaryota</taxon>
        <taxon>Fungi</taxon>
        <taxon>Dikarya</taxon>
        <taxon>Basidiomycota</taxon>
        <taxon>Agaricomycotina</taxon>
        <taxon>Agaricomycetes</taxon>
        <taxon>Cantharellales</taxon>
        <taxon>Ceratobasidiaceae</taxon>
        <taxon>Ceratobasidium</taxon>
    </lineage>
</organism>
<dbReference type="Pfam" id="PF01565">
    <property type="entry name" value="FAD_binding_4"/>
    <property type="match status" value="1"/>
</dbReference>
<dbReference type="GO" id="GO:1903457">
    <property type="term" value="P:lactate catabolic process"/>
    <property type="evidence" value="ECO:0007669"/>
    <property type="project" value="TreeGrafter"/>
</dbReference>
<protein>
    <recommendedName>
        <fullName evidence="9">D-lactate dehydrogenase (cytochrome)</fullName>
        <ecNumber evidence="9">1.1.2.4</ecNumber>
    </recommendedName>
</protein>
<dbReference type="Gene3D" id="3.30.70.2740">
    <property type="match status" value="1"/>
</dbReference>
<proteinExistence type="inferred from homology"/>
<keyword evidence="13" id="KW-1185">Reference proteome</keyword>
<dbReference type="PANTHER" id="PTHR11748:SF111">
    <property type="entry name" value="D-LACTATE DEHYDROGENASE, MITOCHONDRIAL-RELATED"/>
    <property type="match status" value="1"/>
</dbReference>
<comment type="similarity">
    <text evidence="3">Belongs to the FAD-binding oxidoreductase/transferase type 4 family.</text>
</comment>
<dbReference type="InterPro" id="IPR006094">
    <property type="entry name" value="Oxid_FAD_bind_N"/>
</dbReference>
<keyword evidence="5" id="KW-0274">FAD</keyword>
<comment type="caution">
    <text evidence="12">The sequence shown here is derived from an EMBL/GenBank/DDBJ whole genome shotgun (WGS) entry which is preliminary data.</text>
</comment>
<dbReference type="InterPro" id="IPR016169">
    <property type="entry name" value="FAD-bd_PCMH_sub2"/>
</dbReference>
<dbReference type="InterPro" id="IPR016164">
    <property type="entry name" value="FAD-linked_Oxase-like_C"/>
</dbReference>